<evidence type="ECO:0000256" key="10">
    <source>
        <dbReference type="ARBA" id="ARBA00049252"/>
    </source>
</evidence>
<dbReference type="GO" id="GO:0004126">
    <property type="term" value="F:cytidine deaminase activity"/>
    <property type="evidence" value="ECO:0007669"/>
    <property type="project" value="UniProtKB-UniRule"/>
</dbReference>
<evidence type="ECO:0000256" key="12">
    <source>
        <dbReference type="PIRSR" id="PIRSR606262-1"/>
    </source>
</evidence>
<dbReference type="PANTHER" id="PTHR11644:SF2">
    <property type="entry name" value="CYTIDINE DEAMINASE"/>
    <property type="match status" value="1"/>
</dbReference>
<reference evidence="17 18" key="1">
    <citation type="submission" date="2017-04" db="EMBL/GenBank/DDBJ databases">
        <authorList>
            <person name="Afonso C.L."/>
            <person name="Miller P.J."/>
            <person name="Scott M.A."/>
            <person name="Spackman E."/>
            <person name="Goraichik I."/>
            <person name="Dimitrov K.M."/>
            <person name="Suarez D.L."/>
            <person name="Swayne D.E."/>
        </authorList>
    </citation>
    <scope>NUCLEOTIDE SEQUENCE [LARGE SCALE GENOMIC DNA]</scope>
    <source>
        <strain evidence="17 18">DSM 5090</strain>
    </source>
</reference>
<feature type="binding site" evidence="14">
    <location>
        <position position="87"/>
    </location>
    <ligand>
        <name>Zn(2+)</name>
        <dbReference type="ChEBI" id="CHEBI:29105"/>
        <note>catalytic</note>
    </ligand>
</feature>
<evidence type="ECO:0000256" key="13">
    <source>
        <dbReference type="PIRSR" id="PIRSR606262-2"/>
    </source>
</evidence>
<dbReference type="PANTHER" id="PTHR11644">
    <property type="entry name" value="CYTIDINE DEAMINASE"/>
    <property type="match status" value="1"/>
</dbReference>
<keyword evidence="6 14" id="KW-0479">Metal-binding</keyword>
<comment type="catalytic activity">
    <reaction evidence="11 15">
        <text>cytidine + H2O + H(+) = uridine + NH4(+)</text>
        <dbReference type="Rhea" id="RHEA:16069"/>
        <dbReference type="ChEBI" id="CHEBI:15377"/>
        <dbReference type="ChEBI" id="CHEBI:15378"/>
        <dbReference type="ChEBI" id="CHEBI:16704"/>
        <dbReference type="ChEBI" id="CHEBI:17562"/>
        <dbReference type="ChEBI" id="CHEBI:28938"/>
        <dbReference type="EC" id="3.5.4.5"/>
    </reaction>
</comment>
<dbReference type="Pfam" id="PF00383">
    <property type="entry name" value="dCMP_cyt_deam_1"/>
    <property type="match status" value="1"/>
</dbReference>
<comment type="function">
    <text evidence="2 15">This enzyme scavenges exogenous and endogenous cytidine and 2'-deoxycytidine for UMP synthesis.</text>
</comment>
<dbReference type="RefSeq" id="WP_084576888.1">
    <property type="nucleotide sequence ID" value="NZ_CP155572.1"/>
</dbReference>
<keyword evidence="18" id="KW-1185">Reference proteome</keyword>
<comment type="similarity">
    <text evidence="3 15">Belongs to the cytidine and deoxycytidylate deaminase family.</text>
</comment>
<evidence type="ECO:0000256" key="5">
    <source>
        <dbReference type="ARBA" id="ARBA00018266"/>
    </source>
</evidence>
<dbReference type="PROSITE" id="PS00903">
    <property type="entry name" value="CYT_DCMP_DEAMINASES_1"/>
    <property type="match status" value="1"/>
</dbReference>
<dbReference type="InterPro" id="IPR050202">
    <property type="entry name" value="Cyt/Deoxycyt_deaminase"/>
</dbReference>
<evidence type="ECO:0000256" key="6">
    <source>
        <dbReference type="ARBA" id="ARBA00022723"/>
    </source>
</evidence>
<feature type="active site" description="Proton donor" evidence="12">
    <location>
        <position position="53"/>
    </location>
</feature>
<dbReference type="InterPro" id="IPR016192">
    <property type="entry name" value="APOBEC/CMP_deaminase_Zn-bd"/>
</dbReference>
<dbReference type="EC" id="3.5.4.5" evidence="4 15"/>
<evidence type="ECO:0000313" key="18">
    <source>
        <dbReference type="Proteomes" id="UP000192738"/>
    </source>
</evidence>
<dbReference type="GO" id="GO:0008270">
    <property type="term" value="F:zinc ion binding"/>
    <property type="evidence" value="ECO:0007669"/>
    <property type="project" value="UniProtKB-UniRule"/>
</dbReference>
<dbReference type="InterPro" id="IPR002125">
    <property type="entry name" value="CMP_dCMP_dom"/>
</dbReference>
<evidence type="ECO:0000256" key="1">
    <source>
        <dbReference type="ARBA" id="ARBA00001947"/>
    </source>
</evidence>
<evidence type="ECO:0000256" key="8">
    <source>
        <dbReference type="ARBA" id="ARBA00022833"/>
    </source>
</evidence>
<dbReference type="EMBL" id="FWXI01000014">
    <property type="protein sequence ID" value="SMC93975.1"/>
    <property type="molecule type" value="Genomic_DNA"/>
</dbReference>
<dbReference type="SUPFAM" id="SSF53927">
    <property type="entry name" value="Cytidine deaminase-like"/>
    <property type="match status" value="1"/>
</dbReference>
<evidence type="ECO:0000256" key="4">
    <source>
        <dbReference type="ARBA" id="ARBA00012783"/>
    </source>
</evidence>
<feature type="domain" description="CMP/dCMP-type deaminase" evidence="16">
    <location>
        <begin position="1"/>
        <end position="124"/>
    </location>
</feature>
<feature type="binding site" evidence="14">
    <location>
        <position position="51"/>
    </location>
    <ligand>
        <name>Zn(2+)</name>
        <dbReference type="ChEBI" id="CHEBI:29105"/>
        <note>catalytic</note>
    </ligand>
</feature>
<dbReference type="InterPro" id="IPR006262">
    <property type="entry name" value="Cyt_deam_tetra"/>
</dbReference>
<dbReference type="STRING" id="112901.SAMN04488500_11457"/>
<evidence type="ECO:0000256" key="14">
    <source>
        <dbReference type="PIRSR" id="PIRSR606262-3"/>
    </source>
</evidence>
<dbReference type="Proteomes" id="UP000192738">
    <property type="component" value="Unassembled WGS sequence"/>
</dbReference>
<dbReference type="GO" id="GO:0005829">
    <property type="term" value="C:cytosol"/>
    <property type="evidence" value="ECO:0007669"/>
    <property type="project" value="TreeGrafter"/>
</dbReference>
<keyword evidence="8 14" id="KW-0862">Zinc</keyword>
<dbReference type="InterPro" id="IPR016193">
    <property type="entry name" value="Cytidine_deaminase-like"/>
</dbReference>
<proteinExistence type="inferred from homology"/>
<comment type="catalytic activity">
    <reaction evidence="10 15">
        <text>2'-deoxycytidine + H2O + H(+) = 2'-deoxyuridine + NH4(+)</text>
        <dbReference type="Rhea" id="RHEA:13433"/>
        <dbReference type="ChEBI" id="CHEBI:15377"/>
        <dbReference type="ChEBI" id="CHEBI:15378"/>
        <dbReference type="ChEBI" id="CHEBI:15698"/>
        <dbReference type="ChEBI" id="CHEBI:16450"/>
        <dbReference type="ChEBI" id="CHEBI:28938"/>
        <dbReference type="EC" id="3.5.4.5"/>
    </reaction>
</comment>
<evidence type="ECO:0000256" key="7">
    <source>
        <dbReference type="ARBA" id="ARBA00022801"/>
    </source>
</evidence>
<evidence type="ECO:0000256" key="15">
    <source>
        <dbReference type="RuleBase" id="RU364006"/>
    </source>
</evidence>
<sequence>MEKLVKAALKARENAYVPYSGFKVGAAVQGKSGQVYTGCNIENASYGLSNCAERTAIFKAISEGEEKLTAIAVVADTPGPVSPCGACRQVMAEFGIGQIILVNLKGEQQTVSMAELLPFSFAKEDFLRDGDK</sequence>
<evidence type="ECO:0000256" key="11">
    <source>
        <dbReference type="ARBA" id="ARBA00049558"/>
    </source>
</evidence>
<evidence type="ECO:0000313" key="17">
    <source>
        <dbReference type="EMBL" id="SMC93975.1"/>
    </source>
</evidence>
<dbReference type="CDD" id="cd01283">
    <property type="entry name" value="cytidine_deaminase"/>
    <property type="match status" value="1"/>
</dbReference>
<evidence type="ECO:0000256" key="3">
    <source>
        <dbReference type="ARBA" id="ARBA00006576"/>
    </source>
</evidence>
<keyword evidence="7 15" id="KW-0378">Hydrolase</keyword>
<protein>
    <recommendedName>
        <fullName evidence="5 15">Cytidine deaminase</fullName>
        <ecNumber evidence="4 15">3.5.4.5</ecNumber>
    </recommendedName>
    <alternativeName>
        <fullName evidence="9 15">Cytidine aminohydrolase</fullName>
    </alternativeName>
</protein>
<dbReference type="NCBIfam" id="NF004064">
    <property type="entry name" value="PRK05578.1"/>
    <property type="match status" value="1"/>
</dbReference>
<comment type="cofactor">
    <cofactor evidence="1 14 15">
        <name>Zn(2+)</name>
        <dbReference type="ChEBI" id="CHEBI:29105"/>
    </cofactor>
</comment>
<dbReference type="NCBIfam" id="TIGR01354">
    <property type="entry name" value="cyt_deam_tetra"/>
    <property type="match status" value="1"/>
</dbReference>
<dbReference type="PROSITE" id="PS51747">
    <property type="entry name" value="CYT_DCMP_DEAMINASES_2"/>
    <property type="match status" value="1"/>
</dbReference>
<dbReference type="GO" id="GO:0055086">
    <property type="term" value="P:nucleobase-containing small molecule metabolic process"/>
    <property type="evidence" value="ECO:0007669"/>
    <property type="project" value="UniProtKB-ARBA"/>
</dbReference>
<organism evidence="17 18">
    <name type="scientific">Sporomusa malonica</name>
    <dbReference type="NCBI Taxonomy" id="112901"/>
    <lineage>
        <taxon>Bacteria</taxon>
        <taxon>Bacillati</taxon>
        <taxon>Bacillota</taxon>
        <taxon>Negativicutes</taxon>
        <taxon>Selenomonadales</taxon>
        <taxon>Sporomusaceae</taxon>
        <taxon>Sporomusa</taxon>
    </lineage>
</organism>
<gene>
    <name evidence="17" type="ORF">SAMN04488500_11457</name>
</gene>
<evidence type="ECO:0000259" key="16">
    <source>
        <dbReference type="PROSITE" id="PS51747"/>
    </source>
</evidence>
<evidence type="ECO:0000256" key="9">
    <source>
        <dbReference type="ARBA" id="ARBA00032005"/>
    </source>
</evidence>
<feature type="binding site" evidence="14">
    <location>
        <position position="84"/>
    </location>
    <ligand>
        <name>Zn(2+)</name>
        <dbReference type="ChEBI" id="CHEBI:29105"/>
        <note>catalytic</note>
    </ligand>
</feature>
<feature type="binding site" evidence="13">
    <location>
        <begin position="40"/>
        <end position="46"/>
    </location>
    <ligand>
        <name>substrate</name>
    </ligand>
</feature>
<name>A0A1W2D975_9FIRM</name>
<dbReference type="OrthoDB" id="9795347at2"/>
<dbReference type="GO" id="GO:0042802">
    <property type="term" value="F:identical protein binding"/>
    <property type="evidence" value="ECO:0007669"/>
    <property type="project" value="UniProtKB-ARBA"/>
</dbReference>
<accession>A0A1W2D975</accession>
<dbReference type="FunFam" id="3.40.140.10:FF:000008">
    <property type="entry name" value="Cytidine deaminase"/>
    <property type="match status" value="1"/>
</dbReference>
<dbReference type="AlphaFoldDB" id="A0A1W2D975"/>
<evidence type="ECO:0000256" key="2">
    <source>
        <dbReference type="ARBA" id="ARBA00003949"/>
    </source>
</evidence>
<dbReference type="Gene3D" id="3.40.140.10">
    <property type="entry name" value="Cytidine Deaminase, domain 2"/>
    <property type="match status" value="1"/>
</dbReference>
<dbReference type="GO" id="GO:0072527">
    <property type="term" value="P:pyrimidine-containing compound metabolic process"/>
    <property type="evidence" value="ECO:0007669"/>
    <property type="project" value="UniProtKB-ARBA"/>
</dbReference>